<dbReference type="EMBL" id="JAQIZT010000017">
    <property type="protein sequence ID" value="KAJ6959574.1"/>
    <property type="molecule type" value="Genomic_DNA"/>
</dbReference>
<dbReference type="Gene3D" id="1.25.40.10">
    <property type="entry name" value="Tetratricopeptide repeat domain"/>
    <property type="match status" value="2"/>
</dbReference>
<protein>
    <recommendedName>
        <fullName evidence="3">DYW domain-containing protein</fullName>
    </recommendedName>
</protein>
<dbReference type="Pfam" id="PF01535">
    <property type="entry name" value="PPR"/>
    <property type="match status" value="2"/>
</dbReference>
<dbReference type="PANTHER" id="PTHR47926">
    <property type="entry name" value="PENTATRICOPEPTIDE REPEAT-CONTAINING PROTEIN"/>
    <property type="match status" value="1"/>
</dbReference>
<dbReference type="InterPro" id="IPR046848">
    <property type="entry name" value="E_motif"/>
</dbReference>
<evidence type="ECO:0000256" key="2">
    <source>
        <dbReference type="ARBA" id="ARBA00022737"/>
    </source>
</evidence>
<proteinExistence type="inferred from homology"/>
<feature type="domain" description="DYW" evidence="3">
    <location>
        <begin position="211"/>
        <end position="274"/>
    </location>
</feature>
<dbReference type="GO" id="GO:0003723">
    <property type="term" value="F:RNA binding"/>
    <property type="evidence" value="ECO:0007669"/>
    <property type="project" value="InterPro"/>
</dbReference>
<evidence type="ECO:0000313" key="4">
    <source>
        <dbReference type="EMBL" id="KAJ6959574.1"/>
    </source>
</evidence>
<keyword evidence="5" id="KW-1185">Reference proteome</keyword>
<dbReference type="Proteomes" id="UP001164929">
    <property type="component" value="Chromosome 17"/>
</dbReference>
<dbReference type="InterPro" id="IPR046960">
    <property type="entry name" value="PPR_At4g14850-like_plant"/>
</dbReference>
<evidence type="ECO:0000256" key="1">
    <source>
        <dbReference type="ARBA" id="ARBA00006643"/>
    </source>
</evidence>
<evidence type="ECO:0000259" key="3">
    <source>
        <dbReference type="Pfam" id="PF14432"/>
    </source>
</evidence>
<sequence>MDDFWLWNAWLCKRSFGCFLSDDTGWGQTRLYNFYFTLDVFSYGDFLDESWRWFNAMSFEYNLEPWVKHYGCMVDLLGRAGYLIEAYNLIKKPGVKHYGCMVDLLGRAGYIIEASNLIKSMQVRRDCIPWGSLLAACRIHKNVELAEISARGLFKLDPSNCGLYVLLASIYADAGRWKDVGYMYSWLEIAPSTWEDLQAFGGTLCEAARNYVPNMASVLHDVDEEEKETVVQVHSEKLAVAFGVMNSVPGSTIHVIRNLWVCGDCHSVIKLISKNC</sequence>
<name>A0AAD6PTC3_9ROSI</name>
<organism evidence="4 5">
    <name type="scientific">Populus alba x Populus x berolinensis</name>
    <dbReference type="NCBI Taxonomy" id="444605"/>
    <lineage>
        <taxon>Eukaryota</taxon>
        <taxon>Viridiplantae</taxon>
        <taxon>Streptophyta</taxon>
        <taxon>Embryophyta</taxon>
        <taxon>Tracheophyta</taxon>
        <taxon>Spermatophyta</taxon>
        <taxon>Magnoliopsida</taxon>
        <taxon>eudicotyledons</taxon>
        <taxon>Gunneridae</taxon>
        <taxon>Pentapetalae</taxon>
        <taxon>rosids</taxon>
        <taxon>fabids</taxon>
        <taxon>Malpighiales</taxon>
        <taxon>Salicaceae</taxon>
        <taxon>Saliceae</taxon>
        <taxon>Populus</taxon>
    </lineage>
</organism>
<dbReference type="AlphaFoldDB" id="A0AAD6PTC3"/>
<comment type="similarity">
    <text evidence="1">Belongs to the PPR family. PCMP-H subfamily.</text>
</comment>
<dbReference type="GO" id="GO:0009451">
    <property type="term" value="P:RNA modification"/>
    <property type="evidence" value="ECO:0007669"/>
    <property type="project" value="InterPro"/>
</dbReference>
<gene>
    <name evidence="4" type="ORF">NC653_037811</name>
</gene>
<accession>A0AAD6PTC3</accession>
<keyword evidence="2" id="KW-0677">Repeat</keyword>
<dbReference type="PANTHER" id="PTHR47926:SF500">
    <property type="entry name" value="REPEAT-CONTAINING PROTEIN, PUTATIVE-RELATED"/>
    <property type="match status" value="1"/>
</dbReference>
<reference evidence="4" key="1">
    <citation type="journal article" date="2023" name="Mol. Ecol. Resour.">
        <title>Chromosome-level genome assembly of a triploid poplar Populus alba 'Berolinensis'.</title>
        <authorList>
            <person name="Chen S."/>
            <person name="Yu Y."/>
            <person name="Wang X."/>
            <person name="Wang S."/>
            <person name="Zhang T."/>
            <person name="Zhou Y."/>
            <person name="He R."/>
            <person name="Meng N."/>
            <person name="Wang Y."/>
            <person name="Liu W."/>
            <person name="Liu Z."/>
            <person name="Liu J."/>
            <person name="Guo Q."/>
            <person name="Huang H."/>
            <person name="Sederoff R.R."/>
            <person name="Wang G."/>
            <person name="Qu G."/>
            <person name="Chen S."/>
        </authorList>
    </citation>
    <scope>NUCLEOTIDE SEQUENCE</scope>
    <source>
        <strain evidence="4">SC-2020</strain>
    </source>
</reference>
<dbReference type="InterPro" id="IPR032867">
    <property type="entry name" value="DYW_dom"/>
</dbReference>
<dbReference type="InterPro" id="IPR011990">
    <property type="entry name" value="TPR-like_helical_dom_sf"/>
</dbReference>
<evidence type="ECO:0000313" key="5">
    <source>
        <dbReference type="Proteomes" id="UP001164929"/>
    </source>
</evidence>
<dbReference type="Pfam" id="PF14432">
    <property type="entry name" value="DYW_deaminase"/>
    <property type="match status" value="1"/>
</dbReference>
<dbReference type="GO" id="GO:0008270">
    <property type="term" value="F:zinc ion binding"/>
    <property type="evidence" value="ECO:0007669"/>
    <property type="project" value="InterPro"/>
</dbReference>
<dbReference type="Pfam" id="PF20431">
    <property type="entry name" value="E_motif"/>
    <property type="match status" value="1"/>
</dbReference>
<dbReference type="InterPro" id="IPR002885">
    <property type="entry name" value="PPR_rpt"/>
</dbReference>
<comment type="caution">
    <text evidence="4">The sequence shown here is derived from an EMBL/GenBank/DDBJ whole genome shotgun (WGS) entry which is preliminary data.</text>
</comment>